<dbReference type="InterPro" id="IPR011727">
    <property type="entry name" value="CHP02117"/>
</dbReference>
<evidence type="ECO:0008006" key="4">
    <source>
        <dbReference type="Google" id="ProtNLM"/>
    </source>
</evidence>
<evidence type="ECO:0000313" key="3">
    <source>
        <dbReference type="Proteomes" id="UP000077961"/>
    </source>
</evidence>
<reference evidence="2 3" key="1">
    <citation type="submission" date="2016-04" db="EMBL/GenBank/DDBJ databases">
        <title>Reclassification of Paraburkholderia panaciterrae (Farh et al. 2015) Dobritsa &amp; Samadpour 2016 as a later homotypic synonym of Paraburkholderia ginsengiterrae (Farh et al. 2015) Dobritsa &amp; Samadpour 2016.</title>
        <authorList>
            <person name="Dobritsa A.P."/>
            <person name="Kutumbaka K."/>
            <person name="Samadpour M."/>
        </authorList>
    </citation>
    <scope>NUCLEOTIDE SEQUENCE [LARGE SCALE GENOMIC DNA]</scope>
    <source>
        <strain evidence="2 3">DCY85-1</strain>
    </source>
</reference>
<keyword evidence="1" id="KW-0732">Signal</keyword>
<evidence type="ECO:0000256" key="1">
    <source>
        <dbReference type="SAM" id="SignalP"/>
    </source>
</evidence>
<accession>A0ABX2ULT0</accession>
<evidence type="ECO:0000313" key="2">
    <source>
        <dbReference type="EMBL" id="OAJ53266.1"/>
    </source>
</evidence>
<proteinExistence type="predicted"/>
<protein>
    <recommendedName>
        <fullName evidence="4">DUF2459 domain-containing protein</fullName>
    </recommendedName>
</protein>
<sequence>MQKRRSLHCSRTRAVVARAAIAASLAACASAPPMPSSVPGDATGLTAPTATTIEVVERDWHTDICIRSEDMDTSLARVARDFAGARFFCFGFGERQYVVGRRHDPLTMIAALLPSKAALLMTALRAPPAEAFGAANVVRLAINAAGRDGLQTYLRESLETDPNGQPVILGAGPYPGSVFYAAVGTYDAFHTCNTWTARALRSARLPVDDTVLFAGAVMRQARQLAGVTGTPDAAAGSP</sequence>
<feature type="chain" id="PRO_5046364911" description="DUF2459 domain-containing protein" evidence="1">
    <location>
        <begin position="30"/>
        <end position="238"/>
    </location>
</feature>
<gene>
    <name evidence="2" type="ORF">A6V36_11900</name>
</gene>
<feature type="signal peptide" evidence="1">
    <location>
        <begin position="1"/>
        <end position="29"/>
    </location>
</feature>
<name>A0ABX2ULT0_9BURK</name>
<dbReference type="Proteomes" id="UP000077961">
    <property type="component" value="Unassembled WGS sequence"/>
</dbReference>
<organism evidence="2 3">
    <name type="scientific">Paraburkholderia ginsengiterrae</name>
    <dbReference type="NCBI Taxonomy" id="1462993"/>
    <lineage>
        <taxon>Bacteria</taxon>
        <taxon>Pseudomonadati</taxon>
        <taxon>Pseudomonadota</taxon>
        <taxon>Betaproteobacteria</taxon>
        <taxon>Burkholderiales</taxon>
        <taxon>Burkholderiaceae</taxon>
        <taxon>Paraburkholderia</taxon>
    </lineage>
</organism>
<dbReference type="Pfam" id="PF09601">
    <property type="entry name" value="DUF2459"/>
    <property type="match status" value="1"/>
</dbReference>
<keyword evidence="3" id="KW-1185">Reference proteome</keyword>
<comment type="caution">
    <text evidence="2">The sequence shown here is derived from an EMBL/GenBank/DDBJ whole genome shotgun (WGS) entry which is preliminary data.</text>
</comment>
<dbReference type="EMBL" id="LXJZ01000220">
    <property type="protein sequence ID" value="OAJ53266.1"/>
    <property type="molecule type" value="Genomic_DNA"/>
</dbReference>